<evidence type="ECO:0000313" key="2">
    <source>
        <dbReference type="EMBL" id="QHN76343.1"/>
    </source>
</evidence>
<accession>A0A6B9V4H3</accession>
<protein>
    <submittedName>
        <fullName evidence="2">Uncharacterized protein</fullName>
    </submittedName>
</protein>
<feature type="compositionally biased region" description="Basic and acidic residues" evidence="1">
    <location>
        <begin position="352"/>
        <end position="361"/>
    </location>
</feature>
<reference evidence="2 3" key="1">
    <citation type="submission" date="2020-01" db="EMBL/GenBank/DDBJ databases">
        <title>Genome sequence of Arachis hypogaea, cultivar Shitouqi.</title>
        <authorList>
            <person name="Zhuang W."/>
            <person name="Chen H."/>
            <person name="Varshney R."/>
            <person name="Wang D."/>
            <person name="Ming R."/>
        </authorList>
    </citation>
    <scope>NUCLEOTIDE SEQUENCE [LARGE SCALE GENOMIC DNA]</scope>
    <source>
        <tissue evidence="2">Young leaf</tissue>
    </source>
</reference>
<feature type="compositionally biased region" description="Low complexity" evidence="1">
    <location>
        <begin position="537"/>
        <end position="546"/>
    </location>
</feature>
<evidence type="ECO:0000313" key="3">
    <source>
        <dbReference type="Proteomes" id="UP000464620"/>
    </source>
</evidence>
<dbReference type="Proteomes" id="UP000464620">
    <property type="component" value="Chromosome B09"/>
</dbReference>
<feature type="region of interest" description="Disordered" evidence="1">
    <location>
        <begin position="414"/>
        <end position="465"/>
    </location>
</feature>
<feature type="region of interest" description="Disordered" evidence="1">
    <location>
        <begin position="352"/>
        <end position="397"/>
    </location>
</feature>
<feature type="compositionally biased region" description="Polar residues" evidence="1">
    <location>
        <begin position="437"/>
        <end position="463"/>
    </location>
</feature>
<name>A0A6B9V4H3_ARAHY</name>
<dbReference type="AlphaFoldDB" id="A0A6B9V4H3"/>
<gene>
    <name evidence="2" type="ORF">DS421_19g643070</name>
</gene>
<proteinExistence type="predicted"/>
<feature type="compositionally biased region" description="Basic and acidic residues" evidence="1">
    <location>
        <begin position="414"/>
        <end position="430"/>
    </location>
</feature>
<sequence length="743" mass="84059">MHSLPLNGASIPRASLNGYASQKALVMTHSSSSPSKKTQTVKFRGTFQTKETFELVAKISRNHQQKIELSINNLQNKRRNIIQVKMEGKNQAAKNQTKDLKCTTHLLSEKFRNMRDEKKATVRDLRFGGLMHIPLLRVHHKILKELATFFKLGKNTLEIGYGSFKVRPRIIGAALGINASGSPHVQEDFHPLYTDGVPVTNHNKQNLPCAPDYNLKKKKAIDGYLFVLMIVYFNLSKHKDKKGEERLPEPWIANWTREQLVERMRAEMEEHMGIVKMAETKEKMKEIKKKKQKTKKTKKGRQVHHHHLRLKQLKVKSILPLNLRLKKTQRIQQGNNPPEKSKKRLLLTFRSEESSLVERQKTMKKTQRTPQKTQYKKKKVIVEDSSPEQAKSYHGYRTLSEIGTEELDEFLRKKNEKSTAQGEKEADMRSTKAHYVSSETISDVNLGSNDPSSQGHTDQSSVNKPAESMLSLVVESASEPAEENMMVVRVETQSQTEALSIVLIQVCLPLSQTTTVSEIEQISMTENEPTPVPEIEPTPEGTTKSTPKPPEKPEESTPTLPPAPSKINLAPEDVAALMMMAQTAFQEDAATQEGAATQDGERAKTPETPKLLEQLGDLVEKIASGGVTTKGKSPQIRKESGGESFEKFETPARMNENMADMKEKCYIWAIRVKTYGNGLTNEFDTVCTLQAQDRYILSKVHLASLAAETHIEIEIFSAMCLILNQEKIKRFQEEVYCLSLILW</sequence>
<dbReference type="EMBL" id="CP031001">
    <property type="protein sequence ID" value="QHN76343.1"/>
    <property type="molecule type" value="Genomic_DNA"/>
</dbReference>
<feature type="region of interest" description="Disordered" evidence="1">
    <location>
        <begin position="521"/>
        <end position="566"/>
    </location>
</feature>
<organism evidence="2 3">
    <name type="scientific">Arachis hypogaea</name>
    <name type="common">Peanut</name>
    <dbReference type="NCBI Taxonomy" id="3818"/>
    <lineage>
        <taxon>Eukaryota</taxon>
        <taxon>Viridiplantae</taxon>
        <taxon>Streptophyta</taxon>
        <taxon>Embryophyta</taxon>
        <taxon>Tracheophyta</taxon>
        <taxon>Spermatophyta</taxon>
        <taxon>Magnoliopsida</taxon>
        <taxon>eudicotyledons</taxon>
        <taxon>Gunneridae</taxon>
        <taxon>Pentapetalae</taxon>
        <taxon>rosids</taxon>
        <taxon>fabids</taxon>
        <taxon>Fabales</taxon>
        <taxon>Fabaceae</taxon>
        <taxon>Papilionoideae</taxon>
        <taxon>50 kb inversion clade</taxon>
        <taxon>dalbergioids sensu lato</taxon>
        <taxon>Dalbergieae</taxon>
        <taxon>Pterocarpus clade</taxon>
        <taxon>Arachis</taxon>
    </lineage>
</organism>
<evidence type="ECO:0000256" key="1">
    <source>
        <dbReference type="SAM" id="MobiDB-lite"/>
    </source>
</evidence>